<evidence type="ECO:0000313" key="1">
    <source>
        <dbReference type="EMBL" id="BAX81943.1"/>
    </source>
</evidence>
<gene>
    <name evidence="1" type="ORF">ALGA_3651</name>
</gene>
<evidence type="ECO:0000313" key="2">
    <source>
        <dbReference type="Proteomes" id="UP000218267"/>
    </source>
</evidence>
<dbReference type="RefSeq" id="WP_096431823.1">
    <property type="nucleotide sequence ID" value="NZ_AP018042.1"/>
</dbReference>
<protein>
    <submittedName>
        <fullName evidence="1">Uncharacterized protein</fullName>
    </submittedName>
</protein>
<sequence length="1152" mass="135468">MSKEIPEYQVKQNLLSSFRNPKECAEKINDLKNSTDYSLVNSLVQYLKKNIPPFEKCLFGNSLPEKITELGTHKTYFYKPESLKNEINWIILSIKNSKEIIKKFIVLRKSFEHEILLGENDKALQILSVVEKEIGVSIWLYESKLLVFELMKKPEEAITLLSKINEARLEDESNNKKNKQKINNKKNENGFVSLLLHYLSYRAQRDISALRYDQDLFNNFKRNRTEFQNDYYNYYLFRLNFYVNYNIDDPSIPLIMESTNSIVDRYVVLIQVLQAAFLKEESKDTIISRSKALYKLTEDSILLPYMFLSNPEYDCDDYFDKEYLDIIDLYYRGKYSEVIIKCKNYIKLKTDNFEVLRFYCFSLLFANNGYSPIHLDQSPINQISRKIFNSISEKDNSSSLYNLYQLNKNLYGFTIANGLDYFIKEENNSEKSDELRFLSLKYFDPIYSKIFKSDSIAIKYLENGCKKIGQSTSTNHQINRIKKSLINNTNIVEHILEKDNAKILYEKQDYQGSYDAWITILEKNRQRNPIIQIAINSAFDCLLKLEKYQEAIKLFVTEYIQSPIGVKKTNVDSFIGFLKKQKYKNIKRSIELPIFVGLNSSKDTDKSFILKSFCDYYDVKKPSELFDEIDDIDIHKKESFFYVIVSEDILRHYYHINSTPEELEEKRKLLMYLINLDTPKIELYKKMLDEVFDELIIYKGNRKIDESKIYANDQAIIKYELKDIDGLYDRFMTQYKILESEKPILVLKKVFHPVMNSKIADATILSADFMYTDNAIYQVAYDLYDGVRDKFLFSKFGLGTYLSTRIRHGVLEGELRSDFVACNLMLNKTNEKYVNNEYWARTYGLDKRSNDELYKILSEFSEKVDDFISYFKFDVLQIKIIEKERGYFNYDVNAETLSLQALEIAINAKDSDEFSQLVIKNLWQITERNLQTIRSYIKNNLSEEFHKLLNELDLKVNIPALTHIRDDFNKTISDIRTNTNQKLTRIEGWFHIQESKFDNFKLDELLSIVWDSTEKFYPKNSHPLESKLQGAKITIKAAYGIHFSDIMRIFLTNMFKNSIPRSTFKIDTKIENQILTLTFENQINVDTETLNKEFDLIMESTARLSLEGKSGLIKAKKILKYDLGDLSNYVCIKAVEGKCIATIRINLENLTV</sequence>
<reference evidence="1 2" key="1">
    <citation type="journal article" date="2018" name="Mar. Genomics">
        <title>Complete genome sequence of Marinifilaceae bacterium strain SPP2, isolated from the Antarctic marine sediment.</title>
        <authorList>
            <person name="Watanabe M."/>
            <person name="Kojima H."/>
            <person name="Fukui M."/>
        </authorList>
    </citation>
    <scope>NUCLEOTIDE SEQUENCE [LARGE SCALE GENOMIC DNA]</scope>
    <source>
        <strain evidence="1 2">SPP2</strain>
    </source>
</reference>
<name>A0A1Y1CPL7_9BACT</name>
<dbReference type="KEGG" id="mbas:ALGA_3651"/>
<dbReference type="OrthoDB" id="7833808at2"/>
<organism evidence="1 2">
    <name type="scientific">Labilibaculum antarcticum</name>
    <dbReference type="NCBI Taxonomy" id="1717717"/>
    <lineage>
        <taxon>Bacteria</taxon>
        <taxon>Pseudomonadati</taxon>
        <taxon>Bacteroidota</taxon>
        <taxon>Bacteroidia</taxon>
        <taxon>Marinilabiliales</taxon>
        <taxon>Marinifilaceae</taxon>
        <taxon>Labilibaculum</taxon>
    </lineage>
</organism>
<dbReference type="EMBL" id="AP018042">
    <property type="protein sequence ID" value="BAX81943.1"/>
    <property type="molecule type" value="Genomic_DNA"/>
</dbReference>
<accession>A0A1Y1CPL7</accession>
<dbReference type="AlphaFoldDB" id="A0A1Y1CPL7"/>
<proteinExistence type="predicted"/>
<dbReference type="Proteomes" id="UP000218267">
    <property type="component" value="Chromosome"/>
</dbReference>
<keyword evidence="2" id="KW-1185">Reference proteome</keyword>
<reference evidence="2" key="2">
    <citation type="journal article" date="2020" name="Antonie Van Leeuwenhoek">
        <title>Labilibaculum antarcticum sp. nov., a novel facultative anaerobic, psychrotorelant bacterium isolated from marine sediment of Antarctica.</title>
        <authorList>
            <person name="Watanabe M."/>
            <person name="Kojima H."/>
            <person name="Fukui M."/>
        </authorList>
    </citation>
    <scope>NUCLEOTIDE SEQUENCE [LARGE SCALE GENOMIC DNA]</scope>
    <source>
        <strain evidence="2">SPP2</strain>
    </source>
</reference>